<dbReference type="PROSITE" id="PS50297">
    <property type="entry name" value="ANK_REP_REGION"/>
    <property type="match status" value="1"/>
</dbReference>
<gene>
    <name evidence="2" type="ORF">APUU_70845A</name>
</gene>
<evidence type="ECO:0000256" key="1">
    <source>
        <dbReference type="PROSITE-ProRule" id="PRU00023"/>
    </source>
</evidence>
<organism evidence="2 3">
    <name type="scientific">Aspergillus puulaauensis</name>
    <dbReference type="NCBI Taxonomy" id="1220207"/>
    <lineage>
        <taxon>Eukaryota</taxon>
        <taxon>Fungi</taxon>
        <taxon>Dikarya</taxon>
        <taxon>Ascomycota</taxon>
        <taxon>Pezizomycotina</taxon>
        <taxon>Eurotiomycetes</taxon>
        <taxon>Eurotiomycetidae</taxon>
        <taxon>Eurotiales</taxon>
        <taxon>Aspergillaceae</taxon>
        <taxon>Aspergillus</taxon>
    </lineage>
</organism>
<dbReference type="Proteomes" id="UP000654913">
    <property type="component" value="Chromosome 7"/>
</dbReference>
<dbReference type="PROSITE" id="PS50088">
    <property type="entry name" value="ANK_REPEAT"/>
    <property type="match status" value="1"/>
</dbReference>
<feature type="repeat" description="ANK" evidence="1">
    <location>
        <begin position="440"/>
        <end position="468"/>
    </location>
</feature>
<evidence type="ECO:0000313" key="3">
    <source>
        <dbReference type="Proteomes" id="UP000654913"/>
    </source>
</evidence>
<keyword evidence="3" id="KW-1185">Reference proteome</keyword>
<accession>A0A7R8ATX3</accession>
<reference evidence="2" key="2">
    <citation type="submission" date="2021-02" db="EMBL/GenBank/DDBJ databases">
        <title>Aspergillus puulaauensis MK2 genome sequence.</title>
        <authorList>
            <person name="Futagami T."/>
            <person name="Mori K."/>
            <person name="Kadooka C."/>
            <person name="Tanaka T."/>
        </authorList>
    </citation>
    <scope>NUCLEOTIDE SEQUENCE</scope>
    <source>
        <strain evidence="2">MK2</strain>
    </source>
</reference>
<evidence type="ECO:0000313" key="2">
    <source>
        <dbReference type="EMBL" id="BCS29275.1"/>
    </source>
</evidence>
<dbReference type="InterPro" id="IPR002110">
    <property type="entry name" value="Ankyrin_rpt"/>
</dbReference>
<sequence length="531" mass="60426">MCGGYRLLQYAHFYLPTLLQRLNSICPDSYLVGGLLDHLTQRYRNHEFQATMDDRDPPYANSIYKKRYPTAYETVRQTFRFHLAEKRWGWNRNNSEAWVNFDPLITSKMLVRLQSHYEDLVADDDFSHGMQIHYGPCLFKCTYLFCTYSRRGFTTRQERDTHVANHERPFKCPVPNCIYYTLGFNVQRRCNEHLAQFHTQKFSADDLSNLKPEDAQPLLFTLTVEGDAENVQRLMSSPGGQKLSPEVVAAARLIAAEQGSLAITQLLAPLGETELSRRVVRAAVRSESIECAEWAIAKADSTDATELMKVVLNVKSERIYRKWEEYILSRLEESPQVQPEPTSAEPYSSRRYKHHNSLIDNVFKQPVFSDIKGSVLKETRLQHTLEELRAYMKPHILGAILVRIAKSSCTLSLAKQILSYGAPVDYPRVNTRPVSPRKGTGITALHAAAKKNTKDAALLIQLLVMNGAIEDMARVREEPGAKGLPQFIGVSFNDLIQLRLQYQQTPREPSSPGVTDTELKIVAEKIDLTTS</sequence>
<protein>
    <recommendedName>
        <fullName evidence="4">Ankyrin repeat-containing domain protein</fullName>
    </recommendedName>
</protein>
<evidence type="ECO:0008006" key="4">
    <source>
        <dbReference type="Google" id="ProtNLM"/>
    </source>
</evidence>
<reference evidence="2" key="1">
    <citation type="submission" date="2021-01" db="EMBL/GenBank/DDBJ databases">
        <authorList>
            <consortium name="Aspergillus puulaauensis MK2 genome sequencing consortium"/>
            <person name="Kazuki M."/>
            <person name="Futagami T."/>
        </authorList>
    </citation>
    <scope>NUCLEOTIDE SEQUENCE</scope>
    <source>
        <strain evidence="2">MK2</strain>
    </source>
</reference>
<proteinExistence type="predicted"/>
<name>A0A7R8ATX3_9EURO</name>
<keyword evidence="1" id="KW-0040">ANK repeat</keyword>
<dbReference type="AlphaFoldDB" id="A0A7R8ATX3"/>
<dbReference type="OrthoDB" id="4364912at2759"/>
<dbReference type="GeneID" id="64979272"/>
<dbReference type="RefSeq" id="XP_041561461.1">
    <property type="nucleotide sequence ID" value="XM_041695763.1"/>
</dbReference>
<dbReference type="KEGG" id="apuu:APUU_70845A"/>
<dbReference type="EMBL" id="AP024449">
    <property type="protein sequence ID" value="BCS29275.1"/>
    <property type="molecule type" value="Genomic_DNA"/>
</dbReference>